<reference evidence="2" key="1">
    <citation type="journal article" date="2012" name="MBio">
        <title>Comparative genome analysis of Trichophyton rubrum and related dermatophytes reveals candidate genes involved in infection.</title>
        <authorList>
            <person name="Martinez D.A."/>
            <person name="Oliver B.G."/>
            <person name="Graeser Y."/>
            <person name="Goldberg J.M."/>
            <person name="Li W."/>
            <person name="Martinez-Rossi N.M."/>
            <person name="Monod M."/>
            <person name="Shelest E."/>
            <person name="Barton R.C."/>
            <person name="Birch E."/>
            <person name="Brakhage A.A."/>
            <person name="Chen Z."/>
            <person name="Gurr S.J."/>
            <person name="Heiman D."/>
            <person name="Heitman J."/>
            <person name="Kosti I."/>
            <person name="Rossi A."/>
            <person name="Saif S."/>
            <person name="Samalova M."/>
            <person name="Saunders C.W."/>
            <person name="Shea T."/>
            <person name="Summerbell R.C."/>
            <person name="Xu J."/>
            <person name="Young S."/>
            <person name="Zeng Q."/>
            <person name="Birren B.W."/>
            <person name="Cuomo C.A."/>
            <person name="White T.C."/>
        </authorList>
    </citation>
    <scope>NUCLEOTIDE SEQUENCE [LARGE SCALE GENOMIC DNA]</scope>
    <source>
        <strain evidence="2">CBS 112818</strain>
    </source>
</reference>
<evidence type="ECO:0000313" key="2">
    <source>
        <dbReference type="Proteomes" id="UP000009172"/>
    </source>
</evidence>
<dbReference type="HOGENOM" id="CLU_1705538_0_0_1"/>
<evidence type="ECO:0000313" key="1">
    <source>
        <dbReference type="EMBL" id="EGE00394.1"/>
    </source>
</evidence>
<name>F2S9Z4_TRIT1</name>
<dbReference type="EMBL" id="GG698538">
    <property type="protein sequence ID" value="EGE00394.1"/>
    <property type="molecule type" value="Genomic_DNA"/>
</dbReference>
<dbReference type="Proteomes" id="UP000009172">
    <property type="component" value="Unassembled WGS sequence"/>
</dbReference>
<accession>F2S9Z4</accession>
<sequence>MDGACMDGWMNGEHSDVWPGGGSEGSCSSIDVDIPLSSHQRVSINTTYIIVHRFISMQEEAKTLRDPHRLPLAAKVYEQEGGSVGYRGCQKYQYSRTERWASFSDQRGLQAEEGSLARCLRCLYQKVISQRRTIDSPPGGATAIRATEPNNRAI</sequence>
<dbReference type="AlphaFoldDB" id="F2S9Z4"/>
<proteinExistence type="predicted"/>
<keyword evidence="2" id="KW-1185">Reference proteome</keyword>
<protein>
    <submittedName>
        <fullName evidence="1">Uncharacterized protein</fullName>
    </submittedName>
</protein>
<organism evidence="1 2">
    <name type="scientific">Trichophyton tonsurans (strain CBS 112818)</name>
    <name type="common">Scalp ringworm fungus</name>
    <dbReference type="NCBI Taxonomy" id="647933"/>
    <lineage>
        <taxon>Eukaryota</taxon>
        <taxon>Fungi</taxon>
        <taxon>Dikarya</taxon>
        <taxon>Ascomycota</taxon>
        <taxon>Pezizomycotina</taxon>
        <taxon>Eurotiomycetes</taxon>
        <taxon>Eurotiomycetidae</taxon>
        <taxon>Onygenales</taxon>
        <taxon>Arthrodermataceae</taxon>
        <taxon>Trichophyton</taxon>
    </lineage>
</organism>
<gene>
    <name evidence="1" type="ORF">TESG_07703</name>
</gene>